<evidence type="ECO:0000313" key="4">
    <source>
        <dbReference type="Proteomes" id="UP000245137"/>
    </source>
</evidence>
<keyword evidence="2" id="KW-0732">Signal</keyword>
<feature type="region of interest" description="Disordered" evidence="1">
    <location>
        <begin position="39"/>
        <end position="58"/>
    </location>
</feature>
<dbReference type="EMBL" id="PUIV01000002">
    <property type="protein sequence ID" value="PWB95525.1"/>
    <property type="molecule type" value="Genomic_DNA"/>
</dbReference>
<evidence type="ECO:0008006" key="5">
    <source>
        <dbReference type="Google" id="ProtNLM"/>
    </source>
</evidence>
<evidence type="ECO:0000256" key="2">
    <source>
        <dbReference type="SAM" id="SignalP"/>
    </source>
</evidence>
<feature type="region of interest" description="Disordered" evidence="1">
    <location>
        <begin position="88"/>
        <end position="124"/>
    </location>
</feature>
<protein>
    <recommendedName>
        <fullName evidence="5">DUF2946 domain-containing protein</fullName>
    </recommendedName>
</protein>
<sequence length="124" mass="12803">MIARALACLLMLQGFIVAAGPSLAERTADAAGWSEAHAPATGRCAGQNGAENPLSDHSSCERCMFCTLGARGVMPTLAALWRLTAVSPPEPDSRLAPRSADAAQPTTPLGWASSWSSRAPPSLS</sequence>
<feature type="chain" id="PRO_5015601002" description="DUF2946 domain-containing protein" evidence="2">
    <location>
        <begin position="25"/>
        <end position="124"/>
    </location>
</feature>
<dbReference type="AlphaFoldDB" id="A0A2U1SV78"/>
<gene>
    <name evidence="3" type="ORF">C5689_03140</name>
</gene>
<reference evidence="3 4" key="1">
    <citation type="journal article" date="2018" name="Appl. Microbiol. Biotechnol.">
        <title>Co-cultivation of the strictly anaerobic methanogen Methanosarcina barkeri with aerobic methanotrophs in an oxygen-limited membrane bioreactor.</title>
        <authorList>
            <person name="In 't Zandt M.H."/>
            <person name="van den Bosch T.J.M."/>
            <person name="Rijkers R."/>
            <person name="van Kessel M.A.H.J."/>
            <person name="Jetten M.S.M."/>
            <person name="Welte C.U."/>
        </authorList>
    </citation>
    <scope>NUCLEOTIDE SEQUENCE [LARGE SCALE GENOMIC DNA]</scope>
    <source>
        <strain evidence="3 4">DSM 17706</strain>
    </source>
</reference>
<feature type="compositionally biased region" description="Low complexity" evidence="1">
    <location>
        <begin position="111"/>
        <end position="124"/>
    </location>
</feature>
<dbReference type="OrthoDB" id="8454630at2"/>
<comment type="caution">
    <text evidence="3">The sequence shown here is derived from an EMBL/GenBank/DDBJ whole genome shotgun (WGS) entry which is preliminary data.</text>
</comment>
<feature type="signal peptide" evidence="2">
    <location>
        <begin position="1"/>
        <end position="24"/>
    </location>
</feature>
<dbReference type="RefSeq" id="WP_108915811.1">
    <property type="nucleotide sequence ID" value="NZ_BGJY01000001.1"/>
</dbReference>
<name>A0A2U1SV78_METSR</name>
<evidence type="ECO:0000256" key="1">
    <source>
        <dbReference type="SAM" id="MobiDB-lite"/>
    </source>
</evidence>
<evidence type="ECO:0000313" key="3">
    <source>
        <dbReference type="EMBL" id="PWB95525.1"/>
    </source>
</evidence>
<keyword evidence="4" id="KW-1185">Reference proteome</keyword>
<dbReference type="Proteomes" id="UP000245137">
    <property type="component" value="Unassembled WGS sequence"/>
</dbReference>
<organism evidence="3 4">
    <name type="scientific">Methylosinus sporium</name>
    <dbReference type="NCBI Taxonomy" id="428"/>
    <lineage>
        <taxon>Bacteria</taxon>
        <taxon>Pseudomonadati</taxon>
        <taxon>Pseudomonadota</taxon>
        <taxon>Alphaproteobacteria</taxon>
        <taxon>Hyphomicrobiales</taxon>
        <taxon>Methylocystaceae</taxon>
        <taxon>Methylosinus</taxon>
    </lineage>
</organism>
<accession>A0A2U1SV78</accession>
<proteinExistence type="predicted"/>